<feature type="compositionally biased region" description="Polar residues" evidence="2">
    <location>
        <begin position="652"/>
        <end position="668"/>
    </location>
</feature>
<dbReference type="EMBL" id="LT635766">
    <property type="protein sequence ID" value="SGZ54239.1"/>
    <property type="molecule type" value="Genomic_DNA"/>
</dbReference>
<feature type="region of interest" description="Disordered" evidence="2">
    <location>
        <begin position="620"/>
        <end position="670"/>
    </location>
</feature>
<evidence type="ECO:0000256" key="1">
    <source>
        <dbReference type="SAM" id="Coils"/>
    </source>
</evidence>
<evidence type="ECO:0000256" key="2">
    <source>
        <dbReference type="SAM" id="MobiDB-lite"/>
    </source>
</evidence>
<dbReference type="SMART" id="SM00256">
    <property type="entry name" value="FBOX"/>
    <property type="match status" value="1"/>
</dbReference>
<feature type="compositionally biased region" description="Polar residues" evidence="2">
    <location>
        <begin position="626"/>
        <end position="639"/>
    </location>
</feature>
<evidence type="ECO:0000259" key="3">
    <source>
        <dbReference type="PROSITE" id="PS50181"/>
    </source>
</evidence>
<evidence type="ECO:0000313" key="4">
    <source>
        <dbReference type="EMBL" id="SGZ54239.1"/>
    </source>
</evidence>
<dbReference type="InterPro" id="IPR015943">
    <property type="entry name" value="WD40/YVTN_repeat-like_dom_sf"/>
</dbReference>
<organism evidence="4 5">
    <name type="scientific">Sungouiella intermedia</name>
    <dbReference type="NCBI Taxonomy" id="45354"/>
    <lineage>
        <taxon>Eukaryota</taxon>
        <taxon>Fungi</taxon>
        <taxon>Dikarya</taxon>
        <taxon>Ascomycota</taxon>
        <taxon>Saccharomycotina</taxon>
        <taxon>Pichiomycetes</taxon>
        <taxon>Metschnikowiaceae</taxon>
        <taxon>Sungouiella</taxon>
    </lineage>
</organism>
<proteinExistence type="predicted"/>
<dbReference type="SUPFAM" id="SSF81383">
    <property type="entry name" value="F-box domain"/>
    <property type="match status" value="1"/>
</dbReference>
<dbReference type="Gene3D" id="2.130.10.10">
    <property type="entry name" value="YVTN repeat-like/Quinoprotein amine dehydrogenase"/>
    <property type="match status" value="1"/>
</dbReference>
<feature type="coiled-coil region" evidence="1">
    <location>
        <begin position="564"/>
        <end position="591"/>
    </location>
</feature>
<name>A0A1L0BS74_9ASCO</name>
<dbReference type="InterPro" id="IPR001810">
    <property type="entry name" value="F-box_dom"/>
</dbReference>
<dbReference type="InterPro" id="IPR036322">
    <property type="entry name" value="WD40_repeat_dom_sf"/>
</dbReference>
<dbReference type="CDD" id="cd09917">
    <property type="entry name" value="F-box_SF"/>
    <property type="match status" value="1"/>
</dbReference>
<dbReference type="PROSITE" id="PS50181">
    <property type="entry name" value="FBOX"/>
    <property type="match status" value="1"/>
</dbReference>
<feature type="compositionally biased region" description="Basic and acidic residues" evidence="2">
    <location>
        <begin position="642"/>
        <end position="651"/>
    </location>
</feature>
<dbReference type="Proteomes" id="UP000182259">
    <property type="component" value="Chromosome III"/>
</dbReference>
<protein>
    <submittedName>
        <fullName evidence="4">CIC11C00000004946</fullName>
    </submittedName>
</protein>
<dbReference type="SUPFAM" id="SSF50978">
    <property type="entry name" value="WD40 repeat-like"/>
    <property type="match status" value="1"/>
</dbReference>
<sequence>MNQDSLGNTYEQETPQVLPQVTINDLPVEVLIGIFANLSPVEFKNLRLVCRKWNFVLSDRAVWAKAFGNRFGTGPTFASVTRSPMWLLEYFGRISATKKWAKAKATAQLYRLINNQYGIVDHIETDFIHDRFLMFAGVSGAVSYCTLSLGKNQVFIPDDPLFSRILAYDATWTYLCWGRTTGEIYLKNLATSTASGSNRLSLTKIRSVNTTSPESELPISIVKLNREPDKHKAKVDIVSMNTMGLIQFWSLLGKEISSLDLNDSAFFLDTNFKKYIVVVSSHFITLVDFNTHELLSKFEHGWTFSETPVAVHVDFGDLNVVICDETCVRVFHYADSSFSVLEGHVPTEMTIIDGTMQTSSAVRNKNIVGGDGLLYAITLSDGSVCVFNIRDAPSHLKFPVRILPFADSRSPTGIAQYTKVALNSSVVAIGALADWIHIYDAHSGEYLREGAKVSRKFTRNGVAPILKIEFGPNGACGVVVCGDVVQYFRFGEEAKPKKKPNAPLVADASSRREMHRHIQAQIDDYDSLQHSEFELERMADKYNGTRFDSEQEEWRVALALSASYANNEESLDELERVIELLQTDVSNVLEDAMDEDLKLALAISEQESFNILNSGVESPAHVGSHSGANVSQSRANGQIQRDGIEQEHNRQEQSGYGDSEIQVGNSETYESDEEVLRRVLELLLIEH</sequence>
<dbReference type="Pfam" id="PF12937">
    <property type="entry name" value="F-box-like"/>
    <property type="match status" value="1"/>
</dbReference>
<accession>A0A1L0BS74</accession>
<gene>
    <name evidence="4" type="ORF">SAMEA4029009_CIC11G00000004946</name>
</gene>
<keyword evidence="1" id="KW-0175">Coiled coil</keyword>
<dbReference type="InterPro" id="IPR036047">
    <property type="entry name" value="F-box-like_dom_sf"/>
</dbReference>
<feature type="domain" description="F-box" evidence="3">
    <location>
        <begin position="20"/>
        <end position="66"/>
    </location>
</feature>
<dbReference type="Gene3D" id="1.20.1280.50">
    <property type="match status" value="1"/>
</dbReference>
<evidence type="ECO:0000313" key="5">
    <source>
        <dbReference type="Proteomes" id="UP000182259"/>
    </source>
</evidence>
<dbReference type="AlphaFoldDB" id="A0A1L0BS74"/>
<reference evidence="4 5" key="1">
    <citation type="submission" date="2016-10" db="EMBL/GenBank/DDBJ databases">
        <authorList>
            <person name="de Groot N.N."/>
        </authorList>
    </citation>
    <scope>NUCLEOTIDE SEQUENCE [LARGE SCALE GENOMIC DNA]</scope>
    <source>
        <strain evidence="4 5">PYCC 4715</strain>
    </source>
</reference>